<evidence type="ECO:0000313" key="1">
    <source>
        <dbReference type="EMBL" id="MCE7005860.1"/>
    </source>
</evidence>
<dbReference type="EMBL" id="JAJVCN010000002">
    <property type="protein sequence ID" value="MCE7005860.1"/>
    <property type="molecule type" value="Genomic_DNA"/>
</dbReference>
<organism evidence="1 2">
    <name type="scientific">Kibdelosporangium philippinense</name>
    <dbReference type="NCBI Taxonomy" id="211113"/>
    <lineage>
        <taxon>Bacteria</taxon>
        <taxon>Bacillati</taxon>
        <taxon>Actinomycetota</taxon>
        <taxon>Actinomycetes</taxon>
        <taxon>Pseudonocardiales</taxon>
        <taxon>Pseudonocardiaceae</taxon>
        <taxon>Kibdelosporangium</taxon>
    </lineage>
</organism>
<accession>A0ABS8ZG19</accession>
<dbReference type="RefSeq" id="WP_233727386.1">
    <property type="nucleotide sequence ID" value="NZ_JAJVCN010000002.1"/>
</dbReference>
<protein>
    <submittedName>
        <fullName evidence="1">Uncharacterized protein</fullName>
    </submittedName>
</protein>
<sequence length="146" mass="16234">MTNLLTRAFEALRTAGPEAVLTHHTALALYGCKAADRGIVHVLVPDQRRVRSRPGVDVHHGDFSIRDVENVHGLRVLSLDHALAHVLCREASSVALACFEQAVERYPPDHRGAFAERVGRCIRARADHRGQRKALLMLRSCYRLAA</sequence>
<keyword evidence="2" id="KW-1185">Reference proteome</keyword>
<evidence type="ECO:0000313" key="2">
    <source>
        <dbReference type="Proteomes" id="UP001521150"/>
    </source>
</evidence>
<proteinExistence type="predicted"/>
<name>A0ABS8ZG19_9PSEU</name>
<comment type="caution">
    <text evidence="1">The sequence shown here is derived from an EMBL/GenBank/DDBJ whole genome shotgun (WGS) entry which is preliminary data.</text>
</comment>
<gene>
    <name evidence="1" type="ORF">LWC34_23960</name>
</gene>
<dbReference type="Proteomes" id="UP001521150">
    <property type="component" value="Unassembled WGS sequence"/>
</dbReference>
<dbReference type="PROSITE" id="PS51257">
    <property type="entry name" value="PROKAR_LIPOPROTEIN"/>
    <property type="match status" value="1"/>
</dbReference>
<reference evidence="1 2" key="1">
    <citation type="submission" date="2021-12" db="EMBL/GenBank/DDBJ databases">
        <title>Genome sequence of Kibdelosporangium philippinense ATCC 49844.</title>
        <authorList>
            <person name="Fedorov E.A."/>
            <person name="Omeragic M."/>
            <person name="Shalygina K.F."/>
            <person name="Maclea K.S."/>
        </authorList>
    </citation>
    <scope>NUCLEOTIDE SEQUENCE [LARGE SCALE GENOMIC DNA]</scope>
    <source>
        <strain evidence="1 2">ATCC 49844</strain>
    </source>
</reference>